<feature type="transmembrane region" description="Helical" evidence="7">
    <location>
        <begin position="104"/>
        <end position="125"/>
    </location>
</feature>
<accession>A0ABV8KEU1</accession>
<dbReference type="RefSeq" id="WP_377541438.1">
    <property type="nucleotide sequence ID" value="NZ_JBHSBN010000001.1"/>
</dbReference>
<keyword evidence="5 7" id="KW-1133">Transmembrane helix</keyword>
<comment type="caution">
    <text evidence="8">The sequence shown here is derived from an EMBL/GenBank/DDBJ whole genome shotgun (WGS) entry which is preliminary data.</text>
</comment>
<dbReference type="EMBL" id="JBHSBN010000001">
    <property type="protein sequence ID" value="MFC4104499.1"/>
    <property type="molecule type" value="Genomic_DNA"/>
</dbReference>
<gene>
    <name evidence="8" type="ORF">ACFOX0_00900</name>
</gene>
<sequence length="149" mass="15848">MNDVRFKGSVLSLFRIVVGLLFVCHGLASIFGVLGGNRGTGQPVPMGQWPGWWAALIQLVCGGLVLIGLLTRPAALLASGSMAYAYFTVHQEKGLLPMTNGGEAAAMFCWSFLLVAVLGAGPWAVDALLRRDRTELTDRSTDRRAAATA</sequence>
<comment type="similarity">
    <text evidence="2">Belongs to the DoxX family.</text>
</comment>
<dbReference type="InterPro" id="IPR032808">
    <property type="entry name" value="DoxX"/>
</dbReference>
<reference evidence="9" key="1">
    <citation type="journal article" date="2019" name="Int. J. Syst. Evol. Microbiol.">
        <title>The Global Catalogue of Microorganisms (GCM) 10K type strain sequencing project: providing services to taxonomists for standard genome sequencing and annotation.</title>
        <authorList>
            <consortium name="The Broad Institute Genomics Platform"/>
            <consortium name="The Broad Institute Genome Sequencing Center for Infectious Disease"/>
            <person name="Wu L."/>
            <person name="Ma J."/>
        </authorList>
    </citation>
    <scope>NUCLEOTIDE SEQUENCE [LARGE SCALE GENOMIC DNA]</scope>
    <source>
        <strain evidence="9">2902at01</strain>
    </source>
</reference>
<evidence type="ECO:0000256" key="1">
    <source>
        <dbReference type="ARBA" id="ARBA00004651"/>
    </source>
</evidence>
<evidence type="ECO:0000313" key="8">
    <source>
        <dbReference type="EMBL" id="MFC4104499.1"/>
    </source>
</evidence>
<evidence type="ECO:0000256" key="5">
    <source>
        <dbReference type="ARBA" id="ARBA00022989"/>
    </source>
</evidence>
<dbReference type="InterPro" id="IPR051907">
    <property type="entry name" value="DoxX-like_oxidoreductase"/>
</dbReference>
<dbReference type="Pfam" id="PF07681">
    <property type="entry name" value="DoxX"/>
    <property type="match status" value="1"/>
</dbReference>
<evidence type="ECO:0000256" key="2">
    <source>
        <dbReference type="ARBA" id="ARBA00006679"/>
    </source>
</evidence>
<protein>
    <submittedName>
        <fullName evidence="8">DoxX family protein</fullName>
    </submittedName>
</protein>
<evidence type="ECO:0000256" key="3">
    <source>
        <dbReference type="ARBA" id="ARBA00022475"/>
    </source>
</evidence>
<feature type="transmembrane region" description="Helical" evidence="7">
    <location>
        <begin position="12"/>
        <end position="31"/>
    </location>
</feature>
<keyword evidence="3" id="KW-1003">Cell membrane</keyword>
<dbReference type="PANTHER" id="PTHR33452">
    <property type="entry name" value="OXIDOREDUCTASE CATD-RELATED"/>
    <property type="match status" value="1"/>
</dbReference>
<dbReference type="PANTHER" id="PTHR33452:SF4">
    <property type="entry name" value="BLL4328 PROTEIN"/>
    <property type="match status" value="1"/>
</dbReference>
<feature type="transmembrane region" description="Helical" evidence="7">
    <location>
        <begin position="51"/>
        <end position="70"/>
    </location>
</feature>
<evidence type="ECO:0000256" key="6">
    <source>
        <dbReference type="ARBA" id="ARBA00023136"/>
    </source>
</evidence>
<evidence type="ECO:0000313" key="9">
    <source>
        <dbReference type="Proteomes" id="UP001595868"/>
    </source>
</evidence>
<keyword evidence="6 7" id="KW-0472">Membrane</keyword>
<evidence type="ECO:0000256" key="4">
    <source>
        <dbReference type="ARBA" id="ARBA00022692"/>
    </source>
</evidence>
<comment type="subcellular location">
    <subcellularLocation>
        <location evidence="1">Cell membrane</location>
        <topology evidence="1">Multi-pass membrane protein</topology>
    </subcellularLocation>
</comment>
<keyword evidence="9" id="KW-1185">Reference proteome</keyword>
<dbReference type="Proteomes" id="UP001595868">
    <property type="component" value="Unassembled WGS sequence"/>
</dbReference>
<name>A0ABV8KEU1_9ACTN</name>
<keyword evidence="4 7" id="KW-0812">Transmembrane</keyword>
<evidence type="ECO:0000256" key="7">
    <source>
        <dbReference type="SAM" id="Phobius"/>
    </source>
</evidence>
<proteinExistence type="inferred from homology"/>
<organism evidence="8 9">
    <name type="scientific">Micromonospora zhanjiangensis</name>
    <dbReference type="NCBI Taxonomy" id="1522057"/>
    <lineage>
        <taxon>Bacteria</taxon>
        <taxon>Bacillati</taxon>
        <taxon>Actinomycetota</taxon>
        <taxon>Actinomycetes</taxon>
        <taxon>Micromonosporales</taxon>
        <taxon>Micromonosporaceae</taxon>
        <taxon>Micromonospora</taxon>
    </lineage>
</organism>